<organism evidence="1 2">
    <name type="scientific">Naganishia onofrii</name>
    <dbReference type="NCBI Taxonomy" id="1851511"/>
    <lineage>
        <taxon>Eukaryota</taxon>
        <taxon>Fungi</taxon>
        <taxon>Dikarya</taxon>
        <taxon>Basidiomycota</taxon>
        <taxon>Agaricomycotina</taxon>
        <taxon>Tremellomycetes</taxon>
        <taxon>Filobasidiales</taxon>
        <taxon>Filobasidiaceae</taxon>
        <taxon>Naganishia</taxon>
    </lineage>
</organism>
<accession>A0ACC2XFE8</accession>
<reference evidence="1" key="1">
    <citation type="submission" date="2023-04" db="EMBL/GenBank/DDBJ databases">
        <title>Draft Genome sequencing of Naganishia species isolated from polar environments using Oxford Nanopore Technology.</title>
        <authorList>
            <person name="Leo P."/>
            <person name="Venkateswaran K."/>
        </authorList>
    </citation>
    <scope>NUCLEOTIDE SEQUENCE</scope>
    <source>
        <strain evidence="1">DBVPG 5303</strain>
    </source>
</reference>
<comment type="caution">
    <text evidence="1">The sequence shown here is derived from an EMBL/GenBank/DDBJ whole genome shotgun (WGS) entry which is preliminary data.</text>
</comment>
<evidence type="ECO:0000313" key="2">
    <source>
        <dbReference type="Proteomes" id="UP001234202"/>
    </source>
</evidence>
<dbReference type="Proteomes" id="UP001234202">
    <property type="component" value="Unassembled WGS sequence"/>
</dbReference>
<name>A0ACC2XFE8_9TREE</name>
<proteinExistence type="predicted"/>
<keyword evidence="2" id="KW-1185">Reference proteome</keyword>
<dbReference type="EMBL" id="JASBWV010000015">
    <property type="protein sequence ID" value="KAJ9122114.1"/>
    <property type="molecule type" value="Genomic_DNA"/>
</dbReference>
<protein>
    <submittedName>
        <fullName evidence="1">Uncharacterized protein</fullName>
    </submittedName>
</protein>
<gene>
    <name evidence="1" type="ORF">QFC24_004341</name>
</gene>
<evidence type="ECO:0000313" key="1">
    <source>
        <dbReference type="EMBL" id="KAJ9122114.1"/>
    </source>
</evidence>
<sequence>MSSHRDFTPDDDDEEEEEDELLLPTPRQPPADEAPRQNRPGERRRSSVAATGSGGSHLTPAVTSIRLKIGRTGAGGSDNVKGSSRSSTSATTEHAVPSRRKTRESARERYYDTDDDDVVNDDDNQHDDGDDGEQHVPPLEEPRLPSPHNPRPSSLSLSSSSSARAKFSAGSRKRVLSNPSEPGGVGAGQESDTVRQQGDATGARSGGAGASRKRTKLSTFSASGTATATATATGGKKSSKRSSTTSSRLAPLPLPLPISRDSQYYPPATGAGSGTERDGGGGGWSPSSEHTRAVPPLALQPHHHHHHHHHHHDEQEHEGTEEDALLADEISLMAAEAEAGYGGGGGGGGKRSAVRGSSPVRRSAVVVAAAAEGYGMHGRADGDTDGDGYIPTPSTELAERDIGSVPLQGQQQQNPSDASSTAIAAAAAAAVDPKPSRRRQSPESSPEIELVSATYMQRPPPPPPLRNAPSSGTAAAVGAVAPPRKRKAWLKSAKLIPIAPNMGASSSSAAAAAAAGLALGGASPGDQLAYTPSETLPSSYHTVEKRGSKPSKKSRTTAAKSSAAAAAARLLSSPNPESFDGDGNGVLFGGTGRDQRIADDVALDMALLGEGEGEGEDATTMVVKPKKKKAKKLKAGEVGPGKHWRKGVFGPHATRFPGDGGGGGGDMTSELGGDSPNSIAHAGSSHGARLLLPKPARAGDKRRKLLLPSRGGEEEPVPPRYRTQAAGTPDEYGGGGGDDFEHAANASTRSSPEISMRDDPTIGLSRSGMPLHPAPAPVYKPKPLIEGVDGEYIVPKHAAEPEKLGHPVYRNSILTRGISIIRIQDFSGAKAKERELMVPRALKDNLGPQARQFDEGYRVITGVGGARLKLKSWIPCTSLATCPPRNYTGLMVSTLCAGNSPSEYRLERDAKIEEIRLATEAAAQNSELSAMPSRPGLFSSASQRNLSLDAMTPETWLGGNQIHPGQQVRKYSAFVQAGVGDAGVTPPKKPAKKKKKKKVVKSVEELLPEMPSPQLGSQIRSAMPTPDVMLNDPMEGVSIADDDQPAVDQSPYVDDLIMDAV</sequence>